<gene>
    <name evidence="2" type="ORF">GCM10022255_108830</name>
</gene>
<feature type="domain" description="Glycosyl hydrolase family 13 catalytic" evidence="1">
    <location>
        <begin position="38"/>
        <end position="113"/>
    </location>
</feature>
<name>A0ABP8DU84_9ACTN</name>
<dbReference type="PANTHER" id="PTHR10357:SF219">
    <property type="entry name" value="MALTOSE ALPHA-D-GLUCOSYLTRANSFERASE"/>
    <property type="match status" value="1"/>
</dbReference>
<organism evidence="2 3">
    <name type="scientific">Dactylosporangium darangshiense</name>
    <dbReference type="NCBI Taxonomy" id="579108"/>
    <lineage>
        <taxon>Bacteria</taxon>
        <taxon>Bacillati</taxon>
        <taxon>Actinomycetota</taxon>
        <taxon>Actinomycetes</taxon>
        <taxon>Micromonosporales</taxon>
        <taxon>Micromonosporaceae</taxon>
        <taxon>Dactylosporangium</taxon>
    </lineage>
</organism>
<dbReference type="EMBL" id="BAABAT010000071">
    <property type="protein sequence ID" value="GAA4263522.1"/>
    <property type="molecule type" value="Genomic_DNA"/>
</dbReference>
<dbReference type="RefSeq" id="WP_345143017.1">
    <property type="nucleotide sequence ID" value="NZ_BAABAT010000071.1"/>
</dbReference>
<reference evidence="3" key="1">
    <citation type="journal article" date="2019" name="Int. J. Syst. Evol. Microbiol.">
        <title>The Global Catalogue of Microorganisms (GCM) 10K type strain sequencing project: providing services to taxonomists for standard genome sequencing and annotation.</title>
        <authorList>
            <consortium name="The Broad Institute Genomics Platform"/>
            <consortium name="The Broad Institute Genome Sequencing Center for Infectious Disease"/>
            <person name="Wu L."/>
            <person name="Ma J."/>
        </authorList>
    </citation>
    <scope>NUCLEOTIDE SEQUENCE [LARGE SCALE GENOMIC DNA]</scope>
    <source>
        <strain evidence="3">JCM 17441</strain>
    </source>
</reference>
<dbReference type="PANTHER" id="PTHR10357">
    <property type="entry name" value="ALPHA-AMYLASE FAMILY MEMBER"/>
    <property type="match status" value="1"/>
</dbReference>
<dbReference type="SUPFAM" id="SSF51445">
    <property type="entry name" value="(Trans)glycosidases"/>
    <property type="match status" value="1"/>
</dbReference>
<dbReference type="Gene3D" id="2.60.40.1180">
    <property type="entry name" value="Golgi alpha-mannosidase II"/>
    <property type="match status" value="1"/>
</dbReference>
<dbReference type="InterPro" id="IPR017853">
    <property type="entry name" value="GH"/>
</dbReference>
<dbReference type="Pfam" id="PF00128">
    <property type="entry name" value="Alpha-amylase"/>
    <property type="match status" value="1"/>
</dbReference>
<evidence type="ECO:0000259" key="1">
    <source>
        <dbReference type="Pfam" id="PF00128"/>
    </source>
</evidence>
<sequence>MTQPPTKPATARARRMPVENDWYQRAVFDEAVTQACFDSNDDDFVDLLGLVSKLDYLQWLGIDCIWLPPFYDSPRRDGGYNIRDFYTICAEFGTIDDFVTLFDEAHARGIRVIRKQHVAFAVGDLTDELTGDTRWPSIGLRPYQLTLPGYGSYWFRILPPKRRRGSADVR</sequence>
<protein>
    <recommendedName>
        <fullName evidence="1">Glycosyl hydrolase family 13 catalytic domain-containing protein</fullName>
    </recommendedName>
</protein>
<accession>A0ABP8DU84</accession>
<dbReference type="InterPro" id="IPR006047">
    <property type="entry name" value="GH13_cat_dom"/>
</dbReference>
<evidence type="ECO:0000313" key="3">
    <source>
        <dbReference type="Proteomes" id="UP001500620"/>
    </source>
</evidence>
<keyword evidence="3" id="KW-1185">Reference proteome</keyword>
<proteinExistence type="predicted"/>
<dbReference type="Proteomes" id="UP001500620">
    <property type="component" value="Unassembled WGS sequence"/>
</dbReference>
<dbReference type="Gene3D" id="3.20.20.80">
    <property type="entry name" value="Glycosidases"/>
    <property type="match status" value="1"/>
</dbReference>
<evidence type="ECO:0000313" key="2">
    <source>
        <dbReference type="EMBL" id="GAA4263522.1"/>
    </source>
</evidence>
<comment type="caution">
    <text evidence="2">The sequence shown here is derived from an EMBL/GenBank/DDBJ whole genome shotgun (WGS) entry which is preliminary data.</text>
</comment>
<dbReference type="InterPro" id="IPR013780">
    <property type="entry name" value="Glyco_hydro_b"/>
</dbReference>